<dbReference type="EMBL" id="AMFJ01021636">
    <property type="protein sequence ID" value="EKD66366.1"/>
    <property type="molecule type" value="Genomic_DNA"/>
</dbReference>
<organism evidence="2">
    <name type="scientific">uncultured bacterium</name>
    <name type="common">gcode 4</name>
    <dbReference type="NCBI Taxonomy" id="1234023"/>
    <lineage>
        <taxon>Bacteria</taxon>
        <taxon>environmental samples</taxon>
    </lineage>
</organism>
<dbReference type="Gene3D" id="3.40.210.30">
    <property type="entry name" value="Dam replacing family, catalytic PD-(D/E)XK domain"/>
    <property type="match status" value="1"/>
</dbReference>
<dbReference type="InterPro" id="IPR043025">
    <property type="entry name" value="DRP_PD-(D/E)XK_dom"/>
</dbReference>
<comment type="caution">
    <text evidence="2">The sequence shown here is derived from an EMBL/GenBank/DDBJ whole genome shotgun (WGS) entry which is preliminary data.</text>
</comment>
<name>K2AX92_9BACT</name>
<dbReference type="AlphaFoldDB" id="K2AX92"/>
<evidence type="ECO:0000313" key="2">
    <source>
        <dbReference type="EMBL" id="EKD66366.1"/>
    </source>
</evidence>
<proteinExistence type="predicted"/>
<sequence length="252" mass="30277">MHFLDLDLVKNYKSNSQKARVMTEFWTWENIFCPSCWDSISHYDNNKPVADFFCKSCEEDYELKSGTSLGNKITDWAYSTMIERLWSDNNPNFFFLNYKKSYEINNFVVIPKHYFTSEIIEKRKPLPITARRAGWIGCNILLSPIPESGKIFYIKNWEQRNKKEILQNWNKTLFLRDKKSPDSKGWILDIMKCIEMLHKQEFTLQEMYNFEPTLKLKYPNNNFIKDKIRQQLQFLRDKGYLEFVSSGKYRVL</sequence>
<dbReference type="InterPro" id="IPR041368">
    <property type="entry name" value="DRP_C"/>
</dbReference>
<evidence type="ECO:0000259" key="1">
    <source>
        <dbReference type="Pfam" id="PF17726"/>
    </source>
</evidence>
<feature type="domain" description="Dam-replacing protein HTH" evidence="1">
    <location>
        <begin position="182"/>
        <end position="250"/>
    </location>
</feature>
<dbReference type="Pfam" id="PF17726">
    <property type="entry name" value="DpnI_C"/>
    <property type="match status" value="1"/>
</dbReference>
<dbReference type="CDD" id="cd22319">
    <property type="entry name" value="DpnI-like"/>
    <property type="match status" value="1"/>
</dbReference>
<protein>
    <recommendedName>
        <fullName evidence="1">Dam-replacing protein HTH domain-containing protein</fullName>
    </recommendedName>
</protein>
<reference evidence="2" key="1">
    <citation type="journal article" date="2012" name="Science">
        <title>Fermentation, hydrogen, and sulfur metabolism in multiple uncultivated bacterial phyla.</title>
        <authorList>
            <person name="Wrighton K.C."/>
            <person name="Thomas B.C."/>
            <person name="Sharon I."/>
            <person name="Miller C.S."/>
            <person name="Castelle C.J."/>
            <person name="VerBerkmoes N.C."/>
            <person name="Wilkins M.J."/>
            <person name="Hettich R.L."/>
            <person name="Lipton M.S."/>
            <person name="Williams K.H."/>
            <person name="Long P.E."/>
            <person name="Banfield J.F."/>
        </authorList>
    </citation>
    <scope>NUCLEOTIDE SEQUENCE [LARGE SCALE GENOMIC DNA]</scope>
</reference>
<dbReference type="InterPro" id="IPR010324">
    <property type="entry name" value="DRP"/>
</dbReference>
<dbReference type="InterPro" id="IPR036388">
    <property type="entry name" value="WH-like_DNA-bd_sf"/>
</dbReference>
<dbReference type="Pfam" id="PF06044">
    <property type="entry name" value="DpnI"/>
    <property type="match status" value="1"/>
</dbReference>
<accession>K2AX92</accession>
<dbReference type="Gene3D" id="1.10.10.10">
    <property type="entry name" value="Winged helix-like DNA-binding domain superfamily/Winged helix DNA-binding domain"/>
    <property type="match status" value="1"/>
</dbReference>
<gene>
    <name evidence="2" type="ORF">ACD_49C00050G0036</name>
</gene>